<dbReference type="PANTHER" id="PTHR12538">
    <property type="entry name" value="40S RIBOSOMAL PROTEIN S26"/>
    <property type="match status" value="1"/>
</dbReference>
<keyword evidence="2 4" id="KW-0689">Ribosomal protein</keyword>
<comment type="similarity">
    <text evidence="1 4">Belongs to the eukaryotic ribosomal protein eS26 family.</text>
</comment>
<protein>
    <recommendedName>
        <fullName evidence="4">40S ribosomal protein S26</fullName>
    </recommendedName>
</protein>
<organism evidence="5 6">
    <name type="scientific">Bos mutus</name>
    <name type="common">wild yak</name>
    <dbReference type="NCBI Taxonomy" id="72004"/>
    <lineage>
        <taxon>Eukaryota</taxon>
        <taxon>Metazoa</taxon>
        <taxon>Chordata</taxon>
        <taxon>Craniata</taxon>
        <taxon>Vertebrata</taxon>
        <taxon>Euteleostomi</taxon>
        <taxon>Mammalia</taxon>
        <taxon>Eutheria</taxon>
        <taxon>Laurasiatheria</taxon>
        <taxon>Artiodactyla</taxon>
        <taxon>Ruminantia</taxon>
        <taxon>Pecora</taxon>
        <taxon>Bovidae</taxon>
        <taxon>Bovinae</taxon>
        <taxon>Bos</taxon>
    </lineage>
</organism>
<gene>
    <name evidence="5" type="ORF">E5288_WYG008318</name>
</gene>
<keyword evidence="6" id="KW-1185">Reference proteome</keyword>
<dbReference type="GO" id="GO:0003729">
    <property type="term" value="F:mRNA binding"/>
    <property type="evidence" value="ECO:0007669"/>
    <property type="project" value="TreeGrafter"/>
</dbReference>
<name>A0A6B0SCS8_9CETA</name>
<evidence type="ECO:0000256" key="2">
    <source>
        <dbReference type="ARBA" id="ARBA00022980"/>
    </source>
</evidence>
<dbReference type="AlphaFoldDB" id="A0A6B0SCS8"/>
<accession>A0A6B0SCS8</accession>
<dbReference type="GO" id="GO:0022627">
    <property type="term" value="C:cytosolic small ribosomal subunit"/>
    <property type="evidence" value="ECO:0007669"/>
    <property type="project" value="TreeGrafter"/>
</dbReference>
<dbReference type="PANTHER" id="PTHR12538:SF0">
    <property type="entry name" value="40S RIBOSOMAL PROTEIN S26"/>
    <property type="match status" value="1"/>
</dbReference>
<dbReference type="Pfam" id="PF01283">
    <property type="entry name" value="Ribosomal_S26e"/>
    <property type="match status" value="1"/>
</dbReference>
<dbReference type="GO" id="GO:0006412">
    <property type="term" value="P:translation"/>
    <property type="evidence" value="ECO:0007669"/>
    <property type="project" value="InterPro"/>
</dbReference>
<comment type="caution">
    <text evidence="5">The sequence shown here is derived from an EMBL/GenBank/DDBJ whole genome shotgun (WGS) entry which is preliminary data.</text>
</comment>
<dbReference type="InterPro" id="IPR038551">
    <property type="entry name" value="Ribosomal_eS26_sf"/>
</dbReference>
<dbReference type="GO" id="GO:0003735">
    <property type="term" value="F:structural constituent of ribosome"/>
    <property type="evidence" value="ECO:0007669"/>
    <property type="project" value="InterPro"/>
</dbReference>
<evidence type="ECO:0000313" key="5">
    <source>
        <dbReference type="EMBL" id="MXQ99185.1"/>
    </source>
</evidence>
<evidence type="ECO:0000256" key="4">
    <source>
        <dbReference type="RuleBase" id="RU363128"/>
    </source>
</evidence>
<dbReference type="EMBL" id="VBQZ03000370">
    <property type="protein sequence ID" value="MXQ99185.1"/>
    <property type="molecule type" value="Genomic_DNA"/>
</dbReference>
<dbReference type="Proteomes" id="UP000322234">
    <property type="component" value="Unassembled WGS sequence"/>
</dbReference>
<dbReference type="InterPro" id="IPR000892">
    <property type="entry name" value="Ribosomal_eS26"/>
</dbReference>
<evidence type="ECO:0000313" key="6">
    <source>
        <dbReference type="Proteomes" id="UP000322234"/>
    </source>
</evidence>
<evidence type="ECO:0000256" key="3">
    <source>
        <dbReference type="ARBA" id="ARBA00023274"/>
    </source>
</evidence>
<keyword evidence="3 4" id="KW-0687">Ribonucleoprotein</keyword>
<sequence>MTKERKNCGNAPKGHGHIQPIRCTNCAQCVPRDKAIKKFVIWNIVDATAIRDISKASVFDTMCFPSCLDQPAPLITDKSLKKYAPSTLALLSCCELEKLLALSSLIQPTILKNCSDRHCGTQ</sequence>
<dbReference type="Gene3D" id="3.30.1740.20">
    <property type="entry name" value="Ribosomal protein S26e"/>
    <property type="match status" value="1"/>
</dbReference>
<evidence type="ECO:0000256" key="1">
    <source>
        <dbReference type="ARBA" id="ARBA00008596"/>
    </source>
</evidence>
<reference evidence="5" key="1">
    <citation type="submission" date="2019-10" db="EMBL/GenBank/DDBJ databases">
        <title>The sequence and de novo assembly of the wild yak genome.</title>
        <authorList>
            <person name="Liu Y."/>
        </authorList>
    </citation>
    <scope>NUCLEOTIDE SEQUENCE [LARGE SCALE GENOMIC DNA]</scope>
    <source>
        <strain evidence="5">WY2019</strain>
    </source>
</reference>
<proteinExistence type="inferred from homology"/>